<dbReference type="PROSITE" id="PS51410">
    <property type="entry name" value="BH4_AAA_HYDROXYL_2"/>
    <property type="match status" value="1"/>
</dbReference>
<dbReference type="SUPFAM" id="SSF56534">
    <property type="entry name" value="Aromatic aminoacid monoxygenases, catalytic and oligomerization domains"/>
    <property type="match status" value="1"/>
</dbReference>
<keyword evidence="3 7" id="KW-0479">Metal-binding</keyword>
<dbReference type="GO" id="GO:0005737">
    <property type="term" value="C:cytoplasm"/>
    <property type="evidence" value="ECO:0007669"/>
    <property type="project" value="TreeGrafter"/>
</dbReference>
<feature type="domain" description="Biopterin-dependent aromatic amino acid hydroxylase family profile" evidence="9">
    <location>
        <begin position="155"/>
        <end position="502"/>
    </location>
</feature>
<keyword evidence="4" id="KW-0560">Oxidoreductase</keyword>
<dbReference type="InterPro" id="IPR019773">
    <property type="entry name" value="Tyrosine_3-monooxygenase-like"/>
</dbReference>
<dbReference type="FunFam" id="1.10.800.10:FF:000004">
    <property type="entry name" value="Tyrosine 3-monooxygenase"/>
    <property type="match status" value="1"/>
</dbReference>
<dbReference type="InterPro" id="IPR036329">
    <property type="entry name" value="Aro-AA_hydroxylase_C_sf"/>
</dbReference>
<dbReference type="Proteomes" id="UP001292094">
    <property type="component" value="Unassembled WGS sequence"/>
</dbReference>
<dbReference type="GO" id="GO:0030424">
    <property type="term" value="C:axon"/>
    <property type="evidence" value="ECO:0007669"/>
    <property type="project" value="TreeGrafter"/>
</dbReference>
<reference evidence="10" key="1">
    <citation type="submission" date="2023-11" db="EMBL/GenBank/DDBJ databases">
        <title>Genome assemblies of two species of porcelain crab, Petrolisthes cinctipes and Petrolisthes manimaculis (Anomura: Porcellanidae).</title>
        <authorList>
            <person name="Angst P."/>
        </authorList>
    </citation>
    <scope>NUCLEOTIDE SEQUENCE</scope>
    <source>
        <strain evidence="10">PB745_02</strain>
        <tissue evidence="10">Gill</tissue>
    </source>
</reference>
<name>A0AAE1PWB4_9EUCA</name>
<dbReference type="PIRSF" id="PIRSF000336">
    <property type="entry name" value="TH"/>
    <property type="match status" value="1"/>
</dbReference>
<feature type="binding site" evidence="7">
    <location>
        <position position="339"/>
    </location>
    <ligand>
        <name>Fe cation</name>
        <dbReference type="ChEBI" id="CHEBI:24875"/>
    </ligand>
</feature>
<dbReference type="GO" id="GO:0004511">
    <property type="term" value="F:tyrosine 3-monooxygenase activity"/>
    <property type="evidence" value="ECO:0007669"/>
    <property type="project" value="TreeGrafter"/>
</dbReference>
<dbReference type="PRINTS" id="PR00372">
    <property type="entry name" value="FYWHYDRXLASE"/>
</dbReference>
<keyword evidence="5 7" id="KW-0408">Iron</keyword>
<feature type="binding site" evidence="7">
    <location>
        <position position="334"/>
    </location>
    <ligand>
        <name>Fe cation</name>
        <dbReference type="ChEBI" id="CHEBI:24875"/>
    </ligand>
</feature>
<keyword evidence="11" id="KW-1185">Reference proteome</keyword>
<evidence type="ECO:0000256" key="1">
    <source>
        <dbReference type="ARBA" id="ARBA00001954"/>
    </source>
</evidence>
<dbReference type="PANTHER" id="PTHR11473:SF15">
    <property type="entry name" value="TYROSINE 3-MONOOXYGENASE"/>
    <property type="match status" value="1"/>
</dbReference>
<comment type="cofactor">
    <cofactor evidence="1 8">
        <name>Fe(2+)</name>
        <dbReference type="ChEBI" id="CHEBI:29033"/>
    </cofactor>
</comment>
<dbReference type="GO" id="GO:0005506">
    <property type="term" value="F:iron ion binding"/>
    <property type="evidence" value="ECO:0007669"/>
    <property type="project" value="InterPro"/>
</dbReference>
<evidence type="ECO:0000256" key="2">
    <source>
        <dbReference type="ARBA" id="ARBA00009712"/>
    </source>
</evidence>
<dbReference type="EMBL" id="JAWZYT010001199">
    <property type="protein sequence ID" value="KAK4314654.1"/>
    <property type="molecule type" value="Genomic_DNA"/>
</dbReference>
<evidence type="ECO:0000259" key="9">
    <source>
        <dbReference type="PROSITE" id="PS51410"/>
    </source>
</evidence>
<sequence>MNSSNHEGNRWKGRLNHGKEERVPLRYNMRRSLVDDAKFESTINKQKQQTWLEEAQQLSCDGEVSEEEVFLAQSPCEPDVAHEVSLVLGLLDGIVALPRIIKSIENFKGTVVHVETRPAPRKGVSFDVLLKVDITREPLLTLLKSLRQSSAIASVTLLSEHHSSIKEPWFPKHISELDVCNHLMTKYEPDLDMDHPGFADQEYRTRRKHIADIAFKYKYGEPIPRVEYRPEEIETWGAVFQELERLIPTHACRQYQQVWHILKKDCGYSPHTIPQLEDVSRFMKRRTGFSLRPAAGLLTARDFLASLAFRVFQCTQYIRHHSSPHHSPEPDAIHELLGHAPLLAQPIFAQFSQELGLASLGASDEEIEKFATMYWFTVEFGLCREGGEVRAWGAGLLSSFGELDHALSNRPERRPFDPSTTAIQPYQDQDYQDVYFVAESVEDAMEKFRQWTFKTLSRPYEVRYDAYSQSVQVLDSVNKLELLGANLATEVLRLNNAVYKMKF</sequence>
<evidence type="ECO:0000256" key="8">
    <source>
        <dbReference type="PIRSR" id="PIRSR601273-2"/>
    </source>
</evidence>
<dbReference type="InterPro" id="IPR019774">
    <property type="entry name" value="Aromatic-AA_hydroxylase_C"/>
</dbReference>
<evidence type="ECO:0000256" key="7">
    <source>
        <dbReference type="PIRSR" id="PIRSR000336-1"/>
    </source>
</evidence>
<dbReference type="Pfam" id="PF00351">
    <property type="entry name" value="Biopterin_H"/>
    <property type="match status" value="1"/>
</dbReference>
<proteinExistence type="inferred from homology"/>
<dbReference type="GO" id="GO:0006585">
    <property type="term" value="P:dopamine biosynthetic process from tyrosine"/>
    <property type="evidence" value="ECO:0007669"/>
    <property type="project" value="TreeGrafter"/>
</dbReference>
<organism evidence="10 11">
    <name type="scientific">Petrolisthes manimaculis</name>
    <dbReference type="NCBI Taxonomy" id="1843537"/>
    <lineage>
        <taxon>Eukaryota</taxon>
        <taxon>Metazoa</taxon>
        <taxon>Ecdysozoa</taxon>
        <taxon>Arthropoda</taxon>
        <taxon>Crustacea</taxon>
        <taxon>Multicrustacea</taxon>
        <taxon>Malacostraca</taxon>
        <taxon>Eumalacostraca</taxon>
        <taxon>Eucarida</taxon>
        <taxon>Decapoda</taxon>
        <taxon>Pleocyemata</taxon>
        <taxon>Anomura</taxon>
        <taxon>Galatheoidea</taxon>
        <taxon>Porcellanidae</taxon>
        <taxon>Petrolisthes</taxon>
    </lineage>
</organism>
<feature type="binding site" evidence="7">
    <location>
        <position position="379"/>
    </location>
    <ligand>
        <name>Fe cation</name>
        <dbReference type="ChEBI" id="CHEBI:24875"/>
    </ligand>
</feature>
<protein>
    <recommendedName>
        <fullName evidence="9">Biopterin-dependent aromatic amino acid hydroxylase family profile domain-containing protein</fullName>
    </recommendedName>
</protein>
<gene>
    <name evidence="10" type="ORF">Pmani_014071</name>
</gene>
<dbReference type="GO" id="GO:0043204">
    <property type="term" value="C:perikaryon"/>
    <property type="evidence" value="ECO:0007669"/>
    <property type="project" value="TreeGrafter"/>
</dbReference>
<evidence type="ECO:0000313" key="11">
    <source>
        <dbReference type="Proteomes" id="UP001292094"/>
    </source>
</evidence>
<comment type="similarity">
    <text evidence="2">Belongs to the biopterin-dependent aromatic amino acid hydroxylase family.</text>
</comment>
<dbReference type="InterPro" id="IPR001273">
    <property type="entry name" value="ArAA_hydroxylase"/>
</dbReference>
<evidence type="ECO:0000313" key="10">
    <source>
        <dbReference type="EMBL" id="KAK4314654.1"/>
    </source>
</evidence>
<evidence type="ECO:0000256" key="5">
    <source>
        <dbReference type="ARBA" id="ARBA00023004"/>
    </source>
</evidence>
<evidence type="ECO:0000256" key="6">
    <source>
        <dbReference type="ARBA" id="ARBA00023033"/>
    </source>
</evidence>
<dbReference type="PANTHER" id="PTHR11473">
    <property type="entry name" value="AROMATIC AMINO ACID HYDROXYLASE"/>
    <property type="match status" value="1"/>
</dbReference>
<keyword evidence="6" id="KW-0503">Monooxygenase</keyword>
<dbReference type="Gene3D" id="1.10.800.10">
    <property type="entry name" value="Aromatic amino acid hydroxylase"/>
    <property type="match status" value="1"/>
</dbReference>
<comment type="caution">
    <text evidence="10">The sequence shown here is derived from an EMBL/GenBank/DDBJ whole genome shotgun (WGS) entry which is preliminary data.</text>
</comment>
<evidence type="ECO:0000256" key="4">
    <source>
        <dbReference type="ARBA" id="ARBA00023002"/>
    </source>
</evidence>
<accession>A0AAE1PWB4</accession>
<dbReference type="AlphaFoldDB" id="A0AAE1PWB4"/>
<dbReference type="GO" id="GO:0048066">
    <property type="term" value="P:developmental pigmentation"/>
    <property type="evidence" value="ECO:0007669"/>
    <property type="project" value="UniProtKB-ARBA"/>
</dbReference>
<dbReference type="InterPro" id="IPR036951">
    <property type="entry name" value="ArAA_hydroxylase_sf"/>
</dbReference>
<evidence type="ECO:0000256" key="3">
    <source>
        <dbReference type="ARBA" id="ARBA00022723"/>
    </source>
</evidence>